<sequence length="184" mass="21125">MVTRQSGIRFFKLGEEWRNAWISGITVKDIAKNAGQNPQIVSRAIWLARIPESLKNEMKSYPEIFTRKLLLDTFAAKRRQCEKDGFKKLSQEVRRFIENGAETKSSLKKTNKKIALKKKEIKTNPIINIPEALSGEAKIISQLKAHCRITFDSQGEGGEIRIFFNNKNELDKIINKITNTTKFI</sequence>
<dbReference type="EMBL" id="WFLM01000003">
    <property type="protein sequence ID" value="KAB8038906.1"/>
    <property type="molecule type" value="Genomic_DNA"/>
</dbReference>
<reference evidence="1 2" key="1">
    <citation type="submission" date="2019-10" db="EMBL/GenBank/DDBJ databases">
        <title>New species of Slilvanegrellaceae.</title>
        <authorList>
            <person name="Pitt A."/>
            <person name="Hahn M.W."/>
        </authorList>
    </citation>
    <scope>NUCLEOTIDE SEQUENCE [LARGE SCALE GENOMIC DNA]</scope>
    <source>
        <strain evidence="1 2">SP-Ram-0.45-NSY-1</strain>
    </source>
</reference>
<comment type="caution">
    <text evidence="1">The sequence shown here is derived from an EMBL/GenBank/DDBJ whole genome shotgun (WGS) entry which is preliminary data.</text>
</comment>
<dbReference type="Proteomes" id="UP000437748">
    <property type="component" value="Unassembled WGS sequence"/>
</dbReference>
<evidence type="ECO:0000313" key="1">
    <source>
        <dbReference type="EMBL" id="KAB8038906.1"/>
    </source>
</evidence>
<protein>
    <submittedName>
        <fullName evidence="1">Uncharacterized protein</fullName>
    </submittedName>
</protein>
<gene>
    <name evidence="1" type="ORF">GCL60_08595</name>
</gene>
<dbReference type="AlphaFoldDB" id="A0A6N6VTM7"/>
<keyword evidence="2" id="KW-1185">Reference proteome</keyword>
<dbReference type="RefSeq" id="WP_153420303.1">
    <property type="nucleotide sequence ID" value="NZ_WFLM01000003.1"/>
</dbReference>
<accession>A0A6N6VTM7</accession>
<evidence type="ECO:0000313" key="2">
    <source>
        <dbReference type="Proteomes" id="UP000437748"/>
    </source>
</evidence>
<organism evidence="1 2">
    <name type="scientific">Silvanigrella paludirubra</name>
    <dbReference type="NCBI Taxonomy" id="2499159"/>
    <lineage>
        <taxon>Bacteria</taxon>
        <taxon>Pseudomonadati</taxon>
        <taxon>Bdellovibrionota</taxon>
        <taxon>Oligoflexia</taxon>
        <taxon>Silvanigrellales</taxon>
        <taxon>Silvanigrellaceae</taxon>
        <taxon>Silvanigrella</taxon>
    </lineage>
</organism>
<proteinExistence type="predicted"/>
<dbReference type="OrthoDB" id="9836390at2"/>
<name>A0A6N6VTM7_9BACT</name>